<proteinExistence type="predicted"/>
<evidence type="ECO:0000256" key="1">
    <source>
        <dbReference type="SAM" id="MobiDB-lite"/>
    </source>
</evidence>
<feature type="domain" description="SF4 helicase" evidence="2">
    <location>
        <begin position="158"/>
        <end position="427"/>
    </location>
</feature>
<dbReference type="InterPro" id="IPR027417">
    <property type="entry name" value="P-loop_NTPase"/>
</dbReference>
<dbReference type="GO" id="GO:0003678">
    <property type="term" value="F:DNA helicase activity"/>
    <property type="evidence" value="ECO:0007669"/>
    <property type="project" value="InterPro"/>
</dbReference>
<dbReference type="GO" id="GO:0005524">
    <property type="term" value="F:ATP binding"/>
    <property type="evidence" value="ECO:0007669"/>
    <property type="project" value="InterPro"/>
</dbReference>
<dbReference type="RefSeq" id="WP_169101393.1">
    <property type="nucleotide sequence ID" value="NZ_JABBVZ010000067.1"/>
</dbReference>
<dbReference type="AlphaFoldDB" id="A0A7Y0L691"/>
<dbReference type="Gene3D" id="3.40.50.300">
    <property type="entry name" value="P-loop containing nucleotide triphosphate hydrolases"/>
    <property type="match status" value="1"/>
</dbReference>
<dbReference type="PANTHER" id="PTHR30153">
    <property type="entry name" value="REPLICATIVE DNA HELICASE DNAB"/>
    <property type="match status" value="1"/>
</dbReference>
<dbReference type="Pfam" id="PF03796">
    <property type="entry name" value="DnaB_C"/>
    <property type="match status" value="1"/>
</dbReference>
<name>A0A7Y0L691_9FIRM</name>
<accession>A0A7Y0L691</accession>
<gene>
    <name evidence="3" type="ORF">HIJ39_15805</name>
</gene>
<sequence length="437" mass="48361">MADDNRDLVENAVVLLALTHVDRPLEAPVQETWFQNGLARRAWQHVAQWRQAGTAADLASLVGVLGPDWGSVAEQYPLIAETFSLRTAVEALRQYAVRDQLQTWLRELPRRWDDPLGAAGWVATQAAQLLGAHQPVTAHTGAAMATAHWTLTEERMAHPEATGGLTFGLPHLDALVQGLGPGDVVFLGGRPKTGKTTFVLNWVRHWLKTGHGVVLFSFEMVWDEIAARLIAMESGLPTKAVEKGLLADDEWGRYRDANGWLSAQPIHVYDTPLTWPDIAARIRQHVARGEAGVVVIDHLGLISRPGRQNSNEELAQIVQPAKNLAQELRIPVVVISQLSRAVEARQDKRPQPYDFRDSGTIEQTANLALMLWQPLPMDLGGFYGRMAPDVMPIECYVAAYRSGPSRVGLLVDWDRNTGRMQDGGESPYDPTQKREGM</sequence>
<dbReference type="PROSITE" id="PS51199">
    <property type="entry name" value="SF4_HELICASE"/>
    <property type="match status" value="1"/>
</dbReference>
<evidence type="ECO:0000313" key="3">
    <source>
        <dbReference type="EMBL" id="NMP23803.1"/>
    </source>
</evidence>
<dbReference type="InterPro" id="IPR007694">
    <property type="entry name" value="DNA_helicase_DnaB-like_C"/>
</dbReference>
<keyword evidence="4" id="KW-1185">Reference proteome</keyword>
<protein>
    <submittedName>
        <fullName evidence="3">AAA family ATPase</fullName>
    </submittedName>
</protein>
<dbReference type="Proteomes" id="UP000533476">
    <property type="component" value="Unassembled WGS sequence"/>
</dbReference>
<evidence type="ECO:0000259" key="2">
    <source>
        <dbReference type="PROSITE" id="PS51199"/>
    </source>
</evidence>
<dbReference type="GO" id="GO:0006260">
    <property type="term" value="P:DNA replication"/>
    <property type="evidence" value="ECO:0007669"/>
    <property type="project" value="InterPro"/>
</dbReference>
<dbReference type="GO" id="GO:0005829">
    <property type="term" value="C:cytosol"/>
    <property type="evidence" value="ECO:0007669"/>
    <property type="project" value="TreeGrafter"/>
</dbReference>
<dbReference type="SUPFAM" id="SSF52540">
    <property type="entry name" value="P-loop containing nucleoside triphosphate hydrolases"/>
    <property type="match status" value="1"/>
</dbReference>
<dbReference type="PANTHER" id="PTHR30153:SF2">
    <property type="entry name" value="REPLICATIVE DNA HELICASE"/>
    <property type="match status" value="1"/>
</dbReference>
<evidence type="ECO:0000313" key="4">
    <source>
        <dbReference type="Proteomes" id="UP000533476"/>
    </source>
</evidence>
<dbReference type="EMBL" id="JABBVZ010000067">
    <property type="protein sequence ID" value="NMP23803.1"/>
    <property type="molecule type" value="Genomic_DNA"/>
</dbReference>
<reference evidence="3 4" key="1">
    <citation type="submission" date="2020-04" db="EMBL/GenBank/DDBJ databases">
        <authorList>
            <person name="Zhang R."/>
            <person name="Schippers A."/>
        </authorList>
    </citation>
    <scope>NUCLEOTIDE SEQUENCE [LARGE SCALE GENOMIC DNA]</scope>
    <source>
        <strain evidence="3 4">DSM 109850</strain>
    </source>
</reference>
<comment type="caution">
    <text evidence="3">The sequence shown here is derived from an EMBL/GenBank/DDBJ whole genome shotgun (WGS) entry which is preliminary data.</text>
</comment>
<feature type="region of interest" description="Disordered" evidence="1">
    <location>
        <begin position="416"/>
        <end position="437"/>
    </location>
</feature>
<organism evidence="3 4">
    <name type="scientific">Sulfobacillus harzensis</name>
    <dbReference type="NCBI Taxonomy" id="2729629"/>
    <lineage>
        <taxon>Bacteria</taxon>
        <taxon>Bacillati</taxon>
        <taxon>Bacillota</taxon>
        <taxon>Clostridia</taxon>
        <taxon>Eubacteriales</taxon>
        <taxon>Clostridiales Family XVII. Incertae Sedis</taxon>
        <taxon>Sulfobacillus</taxon>
    </lineage>
</organism>